<comment type="caution">
    <text evidence="5">The sequence shown here is derived from an EMBL/GenBank/DDBJ whole genome shotgun (WGS) entry which is preliminary data.</text>
</comment>
<feature type="region of interest" description="Disordered" evidence="1">
    <location>
        <begin position="986"/>
        <end position="1016"/>
    </location>
</feature>
<evidence type="ECO:0000256" key="1">
    <source>
        <dbReference type="SAM" id="MobiDB-lite"/>
    </source>
</evidence>
<feature type="transmembrane region" description="Helical" evidence="2">
    <location>
        <begin position="1336"/>
        <end position="1367"/>
    </location>
</feature>
<protein>
    <submittedName>
        <fullName evidence="5">Alpha-(1-&gt;3)-arabinofuranosyltransferase family protein</fullName>
    </submittedName>
</protein>
<feature type="domain" description="Alpha-(1-&gt;3)-arabinofuranosyltransferase N-terminal GT-C" evidence="3">
    <location>
        <begin position="28"/>
        <end position="719"/>
    </location>
</feature>
<dbReference type="Gene3D" id="2.60.120.260">
    <property type="entry name" value="Galactose-binding domain-like"/>
    <property type="match status" value="1"/>
</dbReference>
<proteinExistence type="predicted"/>
<reference evidence="6" key="1">
    <citation type="journal article" date="2019" name="Int. J. Syst. Evol. Microbiol.">
        <title>The Global Catalogue of Microorganisms (GCM) 10K type strain sequencing project: providing services to taxonomists for standard genome sequencing and annotation.</title>
        <authorList>
            <consortium name="The Broad Institute Genomics Platform"/>
            <consortium name="The Broad Institute Genome Sequencing Center for Infectious Disease"/>
            <person name="Wu L."/>
            <person name="Ma J."/>
        </authorList>
    </citation>
    <scope>NUCLEOTIDE SEQUENCE [LARGE SCALE GENOMIC DNA]</scope>
    <source>
        <strain evidence="6">DT72</strain>
    </source>
</reference>
<evidence type="ECO:0000313" key="5">
    <source>
        <dbReference type="EMBL" id="MFD1814417.1"/>
    </source>
</evidence>
<dbReference type="EMBL" id="JBHUFB010000019">
    <property type="protein sequence ID" value="MFD1814417.1"/>
    <property type="molecule type" value="Genomic_DNA"/>
</dbReference>
<feature type="domain" description="Arabinofuranosyltransferase D third carbohydrate binding module" evidence="4">
    <location>
        <begin position="970"/>
        <end position="1111"/>
    </location>
</feature>
<evidence type="ECO:0000256" key="2">
    <source>
        <dbReference type="SAM" id="Phobius"/>
    </source>
</evidence>
<feature type="transmembrane region" description="Helical" evidence="2">
    <location>
        <begin position="104"/>
        <end position="121"/>
    </location>
</feature>
<feature type="transmembrane region" description="Helical" evidence="2">
    <location>
        <begin position="133"/>
        <end position="153"/>
    </location>
</feature>
<feature type="transmembrane region" description="Helical" evidence="2">
    <location>
        <begin position="237"/>
        <end position="257"/>
    </location>
</feature>
<feature type="region of interest" description="Disordered" evidence="1">
    <location>
        <begin position="688"/>
        <end position="713"/>
    </location>
</feature>
<dbReference type="InterPro" id="IPR021798">
    <property type="entry name" value="AftD_N"/>
</dbReference>
<feature type="transmembrane region" description="Helical" evidence="2">
    <location>
        <begin position="198"/>
        <end position="225"/>
    </location>
</feature>
<accession>A0ABW4P7E0</accession>
<evidence type="ECO:0000259" key="4">
    <source>
        <dbReference type="Pfam" id="PF24607"/>
    </source>
</evidence>
<dbReference type="Proteomes" id="UP001597286">
    <property type="component" value="Unassembled WGS sequence"/>
</dbReference>
<evidence type="ECO:0000313" key="6">
    <source>
        <dbReference type="Proteomes" id="UP001597286"/>
    </source>
</evidence>
<evidence type="ECO:0000259" key="3">
    <source>
        <dbReference type="Pfam" id="PF11847"/>
    </source>
</evidence>
<name>A0ABW4P7E0_9NOCA</name>
<dbReference type="InterPro" id="IPR056997">
    <property type="entry name" value="CBM_AftD"/>
</dbReference>
<feature type="transmembrane region" description="Helical" evidence="2">
    <location>
        <begin position="1412"/>
        <end position="1432"/>
    </location>
</feature>
<keyword evidence="2" id="KW-0812">Transmembrane</keyword>
<gene>
    <name evidence="5" type="ORF">ACFSJG_19555</name>
</gene>
<keyword evidence="6" id="KW-1185">Reference proteome</keyword>
<organism evidence="5 6">
    <name type="scientific">Rhodococcus gannanensis</name>
    <dbReference type="NCBI Taxonomy" id="1960308"/>
    <lineage>
        <taxon>Bacteria</taxon>
        <taxon>Bacillati</taxon>
        <taxon>Actinomycetota</taxon>
        <taxon>Actinomycetes</taxon>
        <taxon>Mycobacteriales</taxon>
        <taxon>Nocardiaceae</taxon>
        <taxon>Rhodococcus</taxon>
    </lineage>
</organism>
<feature type="transmembrane region" description="Helical" evidence="2">
    <location>
        <begin position="1379"/>
        <end position="1400"/>
    </location>
</feature>
<feature type="transmembrane region" description="Helical" evidence="2">
    <location>
        <begin position="21"/>
        <end position="43"/>
    </location>
</feature>
<dbReference type="RefSeq" id="WP_378486909.1">
    <property type="nucleotide sequence ID" value="NZ_JBHUFB010000019.1"/>
</dbReference>
<feature type="region of interest" description="Disordered" evidence="1">
    <location>
        <begin position="744"/>
        <end position="770"/>
    </location>
</feature>
<dbReference type="Pfam" id="PF11847">
    <property type="entry name" value="GT-C_AftD"/>
    <property type="match status" value="1"/>
</dbReference>
<keyword evidence="2" id="KW-0472">Membrane</keyword>
<dbReference type="Pfam" id="PF24607">
    <property type="entry name" value="CBM_AftD"/>
    <property type="match status" value="1"/>
</dbReference>
<dbReference type="SUPFAM" id="SSF49785">
    <property type="entry name" value="Galactose-binding domain-like"/>
    <property type="match status" value="1"/>
</dbReference>
<sequence>MTNPYHSTTEAPDTEPLTRRWLSGVSVVAFVLAFLQAPGTLVADTKYDLTQNPLGFLERASHQWSSLAPLGQVQNQAYGYFFPHGAFFGIGHVLHVPPWITQRVWWALLLIAGFWGIVRLAEALGIGSRSSRIIAAVAFALSPRVLTTLGSISSETLPMMLAPWVLLPVVLATSAPVRAFGSPHYQKRAQVQLAAQSALAVALMGAVNAVATAAACLVAGLWWIAHRPNRRWWIFTAWWLPLCLIAVTWWIVPLLLLGRVSPPFLDYIESSGVTTQWTSLTEVLRGTDSWTPFVSPERIAGAVLVTQPAAVVATGALAAAGMAGLAMRSMPAKGRLVLILFVGLAGLGAGYVGELGSPIADAVRTFLDSGGAPLRNVHKLEPLVRLPLVLGLAHLLAKVPLPGSVSTARWRSAFAHPEREPMVALTSLILVALTLATSLAWTGKLAPRGAYDEVPAYWHEAADWLGEHAAGDSPDGSDAVRALVVPGAPFAAQMWGLTRDEPLQALATTPWASRDAVPLVPPGAIRALDSVQRLVSDGTPSAGLAATLRGQGIGFVVIRNDLDPETSRSTRPLLVHRAIEGSPGLTRVAEFGDEIGPAAMEGIVTDGDLYPEYPAIEIYRVDAPTASPAGPYTVDLAGVPVVQGGPESLQRLAARRAVDGDGVAAGPALLAADAAAAGLPVDAVTVTDTPTDRETDFGQVDNHSSALRGPDDARRTHNLVADYPVAGADLVTGRWEGARITVSSSASDATQLGGTAPGSGPAATVDDDPATGWFSNGLESALGQWIRLDFDEPVTSGLLKLRTSGAALGVPVRQLEVTTANGSTAVRISEPGEPVVVSLPPGRTEWVKVTATHTEDGSVGTQFGISEISVEDYSDRDNPVTVPIRHHTVLPATPPGATVTGWDLGQELPGRTACVDGPDRVRCHPGLGLQPEEPGVFERTLSVPADTAVTPRLLVRSRPSPELDDLLADPTRPRAGGDALVADVRGSTAASVDGDERTSWTASRDSIGEPGGKPTVTLSLPQPVLVSGLDLTPSMGTVPAHATRVAVNLGNGPQVRDVDEDNRIELAPTVTDRIVVSIVDWDDVLDRTALGFAQPYPPGIAEIGVLTPGGDGPVTVAGTGVAEAPGDRVVTVGCDLGPVISFAGSVARTTITATVDELRSGATVPATVCAVEGAGGTGPSVPLPAGEPSVVVAPGPAFTVDSLRLDAAIPTVVAQHLVPTPTTAWTPNHRELTVDEGEVDRILVNPESQNVGWVATAPDGTELTPVVVNGWQQGWIVPAGTAGTVTLEFATDRWYRFGIFAGLLALLPLLALALWPRGRRRVDLGPAPRTWHGTTAATLGVLATATVLAGWVGALLAVATAAAAVALGRRRGARSASRALVAAAGLGTALGAALLSTGPWRFPDGYVGHSWLVQSAALIGVVAVGWSAVPLSRTATRLLRRRASQRASATRAGSSTSA</sequence>
<keyword evidence="2" id="KW-1133">Transmembrane helix</keyword>
<feature type="transmembrane region" description="Helical" evidence="2">
    <location>
        <begin position="336"/>
        <end position="353"/>
    </location>
</feature>
<dbReference type="InterPro" id="IPR008979">
    <property type="entry name" value="Galactose-bd-like_sf"/>
</dbReference>
<feature type="transmembrane region" description="Helical" evidence="2">
    <location>
        <begin position="1297"/>
        <end position="1316"/>
    </location>
</feature>